<dbReference type="EMBL" id="CP025791">
    <property type="protein sequence ID" value="AUP79684.1"/>
    <property type="molecule type" value="Genomic_DNA"/>
</dbReference>
<dbReference type="KEGG" id="fek:C1H87_13595"/>
<accession>A0A2K9PRJ2</accession>
<sequence>MGISSLLIVILFLSCNQKTFNNETALLDYIKDETNGYTQHKTINGVDYTLTYRPTDMLVKQELSDQTDKEQAKTLRNKYGKYIYFNLSMSMNNQELLSVAPKNQIEFGQMVNQLAFGMNEKVHLYTQSKDTLEMADFIYPRIYGMSRATTIMFVYPRNKIILNEPYLNFTIEDLGLYTGEVKFKVLTEKIQNEPRLEL</sequence>
<dbReference type="OrthoDB" id="1431329at2"/>
<evidence type="ECO:0000313" key="2">
    <source>
        <dbReference type="Proteomes" id="UP000235826"/>
    </source>
</evidence>
<dbReference type="AlphaFoldDB" id="A0A2K9PRJ2"/>
<organism evidence="1 2">
    <name type="scientific">Flavivirga eckloniae</name>
    <dbReference type="NCBI Taxonomy" id="1803846"/>
    <lineage>
        <taxon>Bacteria</taxon>
        <taxon>Pseudomonadati</taxon>
        <taxon>Bacteroidota</taxon>
        <taxon>Flavobacteriia</taxon>
        <taxon>Flavobacteriales</taxon>
        <taxon>Flavobacteriaceae</taxon>
        <taxon>Flavivirga</taxon>
    </lineage>
</organism>
<dbReference type="Proteomes" id="UP000235826">
    <property type="component" value="Chromosome"/>
</dbReference>
<keyword evidence="2" id="KW-1185">Reference proteome</keyword>
<proteinExistence type="predicted"/>
<gene>
    <name evidence="1" type="ORF">C1H87_13595</name>
</gene>
<reference evidence="1 2" key="1">
    <citation type="submission" date="2018-01" db="EMBL/GenBank/DDBJ databases">
        <title>Complete genome sequence of Flavivirga eckloniae ECD14 isolated from seaweed Ecklonia cava.</title>
        <authorList>
            <person name="Lee J.H."/>
            <person name="Baik K.S."/>
            <person name="Seong C.N."/>
        </authorList>
    </citation>
    <scope>NUCLEOTIDE SEQUENCE [LARGE SCALE GENOMIC DNA]</scope>
    <source>
        <strain evidence="1 2">ECD14</strain>
    </source>
</reference>
<evidence type="ECO:0000313" key="1">
    <source>
        <dbReference type="EMBL" id="AUP79684.1"/>
    </source>
</evidence>
<name>A0A2K9PRJ2_9FLAO</name>
<protein>
    <submittedName>
        <fullName evidence="1">Uncharacterized protein</fullName>
    </submittedName>
</protein>